<keyword evidence="5 11" id="KW-0812">Transmembrane</keyword>
<keyword evidence="10 11" id="KW-0472">Membrane</keyword>
<evidence type="ECO:0000259" key="12">
    <source>
        <dbReference type="Pfam" id="PF02163"/>
    </source>
</evidence>
<comment type="cofactor">
    <cofactor evidence="1">
        <name>Zn(2+)</name>
        <dbReference type="ChEBI" id="CHEBI:29105"/>
    </cofactor>
</comment>
<feature type="transmembrane region" description="Helical" evidence="11">
    <location>
        <begin position="184"/>
        <end position="205"/>
    </location>
</feature>
<evidence type="ECO:0000256" key="10">
    <source>
        <dbReference type="ARBA" id="ARBA00023136"/>
    </source>
</evidence>
<evidence type="ECO:0000256" key="9">
    <source>
        <dbReference type="ARBA" id="ARBA00023049"/>
    </source>
</evidence>
<feature type="transmembrane region" description="Helical" evidence="11">
    <location>
        <begin position="93"/>
        <end position="111"/>
    </location>
</feature>
<dbReference type="GO" id="GO:0016020">
    <property type="term" value="C:membrane"/>
    <property type="evidence" value="ECO:0007669"/>
    <property type="project" value="UniProtKB-SubCell"/>
</dbReference>
<keyword evidence="7" id="KW-0862">Zinc</keyword>
<dbReference type="RefSeq" id="WP_119857959.1">
    <property type="nucleotide sequence ID" value="NZ_QYYD01000019.1"/>
</dbReference>
<dbReference type="OrthoDB" id="9781963at2"/>
<keyword evidence="9" id="KW-0482">Metalloprotease</keyword>
<feature type="domain" description="Peptidase M50" evidence="12">
    <location>
        <begin position="134"/>
        <end position="190"/>
    </location>
</feature>
<dbReference type="AlphaFoldDB" id="A0A418V2C4"/>
<keyword evidence="4" id="KW-0645">Protease</keyword>
<accession>A0A418V2C4</accession>
<evidence type="ECO:0000256" key="3">
    <source>
        <dbReference type="ARBA" id="ARBA00007931"/>
    </source>
</evidence>
<protein>
    <recommendedName>
        <fullName evidence="12">Peptidase M50 domain-containing protein</fullName>
    </recommendedName>
</protein>
<dbReference type="GO" id="GO:0004222">
    <property type="term" value="F:metalloendopeptidase activity"/>
    <property type="evidence" value="ECO:0007669"/>
    <property type="project" value="InterPro"/>
</dbReference>
<proteinExistence type="inferred from homology"/>
<dbReference type="Pfam" id="PF02163">
    <property type="entry name" value="Peptidase_M50"/>
    <property type="match status" value="2"/>
</dbReference>
<evidence type="ECO:0000313" key="14">
    <source>
        <dbReference type="Proteomes" id="UP000285523"/>
    </source>
</evidence>
<dbReference type="PANTHER" id="PTHR42837:SF2">
    <property type="entry name" value="MEMBRANE METALLOPROTEASE ARASP2, CHLOROPLASTIC-RELATED"/>
    <property type="match status" value="1"/>
</dbReference>
<gene>
    <name evidence="13" type="ORF">D4Q52_18070</name>
</gene>
<keyword evidence="6" id="KW-0378">Hydrolase</keyword>
<evidence type="ECO:0000313" key="13">
    <source>
        <dbReference type="EMBL" id="RJF70206.1"/>
    </source>
</evidence>
<dbReference type="InterPro" id="IPR004387">
    <property type="entry name" value="Pept_M50_Zn"/>
</dbReference>
<sequence>MYFDIALSLVAIYGLLLIHELGHLAAARAVGVRACRLTLGVGPTLLGFHGPGRLYCAIALLPIGSACVLGNTDPARQHRPTRSLAATSIGERAVIYAAGPVFNLGLAAMLLSAASWSTGDFSLSWAMHADAAAIILIAGTSTLIGLFNLLPIPPLDGGRLALLILEAYRGDPLGDSSTARLQRIGSGLIAAASAVLIGSFALHYWHLI</sequence>
<evidence type="ECO:0000256" key="7">
    <source>
        <dbReference type="ARBA" id="ARBA00022833"/>
    </source>
</evidence>
<reference evidence="13 14" key="1">
    <citation type="submission" date="2018-09" db="EMBL/GenBank/DDBJ databases">
        <title>Draft genome sequence of Rhodopseudomonas palustris 2.1.18.</title>
        <authorList>
            <person name="Robertson S.L."/>
            <person name="Meyer T.E."/>
            <person name="Kyndt J.A."/>
        </authorList>
    </citation>
    <scope>NUCLEOTIDE SEQUENCE [LARGE SCALE GENOMIC DNA]</scope>
    <source>
        <strain evidence="13 14">2.1.18</strain>
    </source>
</reference>
<comment type="similarity">
    <text evidence="3">Belongs to the peptidase M50B family.</text>
</comment>
<feature type="transmembrane region" description="Helical" evidence="11">
    <location>
        <begin position="131"/>
        <end position="150"/>
    </location>
</feature>
<dbReference type="GO" id="GO:0006508">
    <property type="term" value="P:proteolysis"/>
    <property type="evidence" value="ECO:0007669"/>
    <property type="project" value="UniProtKB-KW"/>
</dbReference>
<dbReference type="PANTHER" id="PTHR42837">
    <property type="entry name" value="REGULATOR OF SIGMA-E PROTEASE RSEP"/>
    <property type="match status" value="1"/>
</dbReference>
<evidence type="ECO:0000256" key="1">
    <source>
        <dbReference type="ARBA" id="ARBA00001947"/>
    </source>
</evidence>
<organism evidence="13 14">
    <name type="scientific">Rhodopseudomonas palustris</name>
    <dbReference type="NCBI Taxonomy" id="1076"/>
    <lineage>
        <taxon>Bacteria</taxon>
        <taxon>Pseudomonadati</taxon>
        <taxon>Pseudomonadota</taxon>
        <taxon>Alphaproteobacteria</taxon>
        <taxon>Hyphomicrobiales</taxon>
        <taxon>Nitrobacteraceae</taxon>
        <taxon>Rhodopseudomonas</taxon>
    </lineage>
</organism>
<evidence type="ECO:0000256" key="5">
    <source>
        <dbReference type="ARBA" id="ARBA00022692"/>
    </source>
</evidence>
<comment type="caution">
    <text evidence="13">The sequence shown here is derived from an EMBL/GenBank/DDBJ whole genome shotgun (WGS) entry which is preliminary data.</text>
</comment>
<dbReference type="EMBL" id="QYYD01000019">
    <property type="protein sequence ID" value="RJF70206.1"/>
    <property type="molecule type" value="Genomic_DNA"/>
</dbReference>
<dbReference type="InterPro" id="IPR008915">
    <property type="entry name" value="Peptidase_M50"/>
</dbReference>
<keyword evidence="8 11" id="KW-1133">Transmembrane helix</keyword>
<evidence type="ECO:0000256" key="8">
    <source>
        <dbReference type="ARBA" id="ARBA00022989"/>
    </source>
</evidence>
<name>A0A418V2C4_RHOPL</name>
<feature type="domain" description="Peptidase M50" evidence="12">
    <location>
        <begin position="9"/>
        <end position="114"/>
    </location>
</feature>
<evidence type="ECO:0000256" key="4">
    <source>
        <dbReference type="ARBA" id="ARBA00022670"/>
    </source>
</evidence>
<evidence type="ECO:0000256" key="11">
    <source>
        <dbReference type="SAM" id="Phobius"/>
    </source>
</evidence>
<evidence type="ECO:0000256" key="6">
    <source>
        <dbReference type="ARBA" id="ARBA00022801"/>
    </source>
</evidence>
<evidence type="ECO:0000256" key="2">
    <source>
        <dbReference type="ARBA" id="ARBA00004141"/>
    </source>
</evidence>
<comment type="subcellular location">
    <subcellularLocation>
        <location evidence="2">Membrane</location>
        <topology evidence="2">Multi-pass membrane protein</topology>
    </subcellularLocation>
</comment>
<dbReference type="Proteomes" id="UP000285523">
    <property type="component" value="Unassembled WGS sequence"/>
</dbReference>